<feature type="compositionally biased region" description="Polar residues" evidence="1">
    <location>
        <begin position="421"/>
        <end position="431"/>
    </location>
</feature>
<gene>
    <name evidence="3" type="primary">LOC100203203</name>
</gene>
<protein>
    <submittedName>
        <fullName evidence="3">Dentin sialophosphoprotein</fullName>
    </submittedName>
</protein>
<dbReference type="PANTHER" id="PTHR46940">
    <property type="entry name" value="NKAP DOMAIN-CONTAINING 1"/>
    <property type="match status" value="1"/>
</dbReference>
<evidence type="ECO:0000313" key="3">
    <source>
        <dbReference type="RefSeq" id="XP_065648582.1"/>
    </source>
</evidence>
<feature type="region of interest" description="Disordered" evidence="1">
    <location>
        <begin position="457"/>
        <end position="520"/>
    </location>
</feature>
<evidence type="ECO:0000256" key="1">
    <source>
        <dbReference type="SAM" id="MobiDB-lite"/>
    </source>
</evidence>
<name>A0ABM4BHX6_HYDVU</name>
<feature type="region of interest" description="Disordered" evidence="1">
    <location>
        <begin position="410"/>
        <end position="443"/>
    </location>
</feature>
<sequence length="520" mass="59702">MADSSNIVDLQEKSPSLVLNKNFASNVVTRYHNFNEAQTERETKAHREFENLVRKQHTNKKLSRSEIGTLYSDLISEDNNAKDELCSSKKKKRIILPFQQVQKLVSDAAKFNDEHEEGDQLKKNQLINSTNTNNAKTVVRKSRINVDKTMLKNYLKHTTVHNRIQEEEEMWEQYSTQKKRKISSLTSASAKKANSASGSMYADKEEYHGKKTKSSNIKQVNNFGKYTKKLLKAKEQDPNRWNNSGFKELYAHELKKSSKSSTKDLDKLSDEKSSDSEWEESVVRVNKSNGNPNRKVFISNNDRSLDKRKSDDEPLYVKTVQTKDKKEKVSKNYGLQFNLKTNSKDKIKNNFVKSDHKDFESLKDQMDIEVTNTPQRIKSLAIVKPPNILIKECSSNVEINCDINKMDKSVKNDEKRHNRDNLQVSSDTLKNTIHGHSKKDKNRIVLKNKNGENIKKKLEESSFSDSSLSDSSLSDYSNSTDSSFSSSSSDQKYSKSKKLKKSSKHKTTFSDYDSDCLPKK</sequence>
<dbReference type="Pfam" id="PF15692">
    <property type="entry name" value="NKAP"/>
    <property type="match status" value="1"/>
</dbReference>
<feature type="compositionally biased region" description="Polar residues" evidence="1">
    <location>
        <begin position="286"/>
        <end position="302"/>
    </location>
</feature>
<feature type="region of interest" description="Disordered" evidence="1">
    <location>
        <begin position="181"/>
        <end position="220"/>
    </location>
</feature>
<dbReference type="Proteomes" id="UP001652625">
    <property type="component" value="Chromosome 03"/>
</dbReference>
<keyword evidence="2" id="KW-1185">Reference proteome</keyword>
<accession>A0ABM4BHX6</accession>
<feature type="compositionally biased region" description="Basic residues" evidence="1">
    <location>
        <begin position="494"/>
        <end position="507"/>
    </location>
</feature>
<feature type="region of interest" description="Disordered" evidence="1">
    <location>
        <begin position="257"/>
        <end position="310"/>
    </location>
</feature>
<feature type="compositionally biased region" description="Basic residues" evidence="1">
    <location>
        <begin position="433"/>
        <end position="443"/>
    </location>
</feature>
<dbReference type="RefSeq" id="XP_065648582.1">
    <property type="nucleotide sequence ID" value="XM_065792510.1"/>
</dbReference>
<reference evidence="3" key="1">
    <citation type="submission" date="2025-08" db="UniProtKB">
        <authorList>
            <consortium name="RefSeq"/>
        </authorList>
    </citation>
    <scope>IDENTIFICATION</scope>
</reference>
<dbReference type="InterPro" id="IPR043407">
    <property type="entry name" value="Nkap_D1"/>
</dbReference>
<feature type="compositionally biased region" description="Basic and acidic residues" evidence="1">
    <location>
        <begin position="410"/>
        <end position="420"/>
    </location>
</feature>
<proteinExistence type="predicted"/>
<feature type="compositionally biased region" description="Basic and acidic residues" evidence="1">
    <location>
        <begin position="257"/>
        <end position="275"/>
    </location>
</feature>
<feature type="compositionally biased region" description="Low complexity" evidence="1">
    <location>
        <begin position="461"/>
        <end position="491"/>
    </location>
</feature>
<feature type="compositionally biased region" description="Low complexity" evidence="1">
    <location>
        <begin position="183"/>
        <end position="199"/>
    </location>
</feature>
<organism evidence="2 3">
    <name type="scientific">Hydra vulgaris</name>
    <name type="common">Hydra</name>
    <name type="synonym">Hydra attenuata</name>
    <dbReference type="NCBI Taxonomy" id="6087"/>
    <lineage>
        <taxon>Eukaryota</taxon>
        <taxon>Metazoa</taxon>
        <taxon>Cnidaria</taxon>
        <taxon>Hydrozoa</taxon>
        <taxon>Hydroidolina</taxon>
        <taxon>Anthoathecata</taxon>
        <taxon>Aplanulata</taxon>
        <taxon>Hydridae</taxon>
        <taxon>Hydra</taxon>
    </lineage>
</organism>
<evidence type="ECO:0000313" key="2">
    <source>
        <dbReference type="Proteomes" id="UP001652625"/>
    </source>
</evidence>
<dbReference type="PANTHER" id="PTHR46940:SF1">
    <property type="entry name" value="NKAP DOMAIN CONTAINING 1"/>
    <property type="match status" value="1"/>
</dbReference>
<dbReference type="GeneID" id="100203203"/>